<comment type="caution">
    <text evidence="1">The sequence shown here is derived from an EMBL/GenBank/DDBJ whole genome shotgun (WGS) entry which is preliminary data.</text>
</comment>
<proteinExistence type="predicted"/>
<gene>
    <name evidence="1" type="ORF">FWILDA_LOCUS14533</name>
</gene>
<accession>A0A9W4T4P9</accession>
<name>A0A9W4T4P9_9GLOM</name>
<organism evidence="1 2">
    <name type="scientific">Funneliformis geosporum</name>
    <dbReference type="NCBI Taxonomy" id="1117311"/>
    <lineage>
        <taxon>Eukaryota</taxon>
        <taxon>Fungi</taxon>
        <taxon>Fungi incertae sedis</taxon>
        <taxon>Mucoromycota</taxon>
        <taxon>Glomeromycotina</taxon>
        <taxon>Glomeromycetes</taxon>
        <taxon>Glomerales</taxon>
        <taxon>Glomeraceae</taxon>
        <taxon>Funneliformis</taxon>
    </lineage>
</organism>
<dbReference type="Proteomes" id="UP001153678">
    <property type="component" value="Unassembled WGS sequence"/>
</dbReference>
<reference evidence="1" key="1">
    <citation type="submission" date="2022-08" db="EMBL/GenBank/DDBJ databases">
        <authorList>
            <person name="Kallberg Y."/>
            <person name="Tangrot J."/>
            <person name="Rosling A."/>
        </authorList>
    </citation>
    <scope>NUCLEOTIDE SEQUENCE</scope>
    <source>
        <strain evidence="1">Wild A</strain>
    </source>
</reference>
<dbReference type="EMBL" id="CAMKVN010006504">
    <property type="protein sequence ID" value="CAI2190351.1"/>
    <property type="molecule type" value="Genomic_DNA"/>
</dbReference>
<sequence>MARALVEKASKLQMPDNSHIRASYTSTVEAGISFKKTNHFDAVIGITNVTTPVNVKAFIQIMFRIHDCYENIHAELKSAQPNNLSTAIRRHH</sequence>
<keyword evidence="2" id="KW-1185">Reference proteome</keyword>
<protein>
    <submittedName>
        <fullName evidence="1">6863_t:CDS:1</fullName>
    </submittedName>
</protein>
<evidence type="ECO:0000313" key="1">
    <source>
        <dbReference type="EMBL" id="CAI2190351.1"/>
    </source>
</evidence>
<evidence type="ECO:0000313" key="2">
    <source>
        <dbReference type="Proteomes" id="UP001153678"/>
    </source>
</evidence>
<dbReference type="OrthoDB" id="2341878at2759"/>
<dbReference type="AlphaFoldDB" id="A0A9W4T4P9"/>